<name>A0A2L1U2N5_9BACL</name>
<proteinExistence type="predicted"/>
<dbReference type="InterPro" id="IPR010982">
    <property type="entry name" value="Lambda_DNA-bd_dom_sf"/>
</dbReference>
<sequence length="89" mass="10239">MIDKKKFGAKIKTKRKEIRLTQREVSELTGLSRNYISDLESGRYLPSVETLVSLAQPLKLDLNALLMTEIQVYECDSLEDHLNNQEATR</sequence>
<dbReference type="Gene3D" id="1.10.260.40">
    <property type="entry name" value="lambda repressor-like DNA-binding domains"/>
    <property type="match status" value="1"/>
</dbReference>
<accession>A0A2L1U2N5</accession>
<dbReference type="EMBL" id="CP019655">
    <property type="protein sequence ID" value="AVF27128.1"/>
    <property type="molecule type" value="Genomic_DNA"/>
</dbReference>
<dbReference type="SMART" id="SM00530">
    <property type="entry name" value="HTH_XRE"/>
    <property type="match status" value="1"/>
</dbReference>
<dbReference type="SUPFAM" id="SSF47413">
    <property type="entry name" value="lambda repressor-like DNA-binding domains"/>
    <property type="match status" value="1"/>
</dbReference>
<protein>
    <submittedName>
        <fullName evidence="3">Putative phage protein</fullName>
    </submittedName>
</protein>
<dbReference type="Proteomes" id="UP000239833">
    <property type="component" value="Chromosome"/>
</dbReference>
<evidence type="ECO:0000313" key="4">
    <source>
        <dbReference type="Proteomes" id="UP000239833"/>
    </source>
</evidence>
<evidence type="ECO:0000259" key="2">
    <source>
        <dbReference type="PROSITE" id="PS50943"/>
    </source>
</evidence>
<dbReference type="PANTHER" id="PTHR46558:SF4">
    <property type="entry name" value="DNA-BIDING PHAGE PROTEIN"/>
    <property type="match status" value="1"/>
</dbReference>
<evidence type="ECO:0000313" key="3">
    <source>
        <dbReference type="EMBL" id="AVF27128.1"/>
    </source>
</evidence>
<dbReference type="CDD" id="cd00093">
    <property type="entry name" value="HTH_XRE"/>
    <property type="match status" value="1"/>
</dbReference>
<dbReference type="GO" id="GO:0003677">
    <property type="term" value="F:DNA binding"/>
    <property type="evidence" value="ECO:0007669"/>
    <property type="project" value="UniProtKB-KW"/>
</dbReference>
<dbReference type="PANTHER" id="PTHR46558">
    <property type="entry name" value="TRACRIPTIONAL REGULATORY PROTEIN-RELATED-RELATED"/>
    <property type="match status" value="1"/>
</dbReference>
<dbReference type="InterPro" id="IPR001387">
    <property type="entry name" value="Cro/C1-type_HTH"/>
</dbReference>
<organism evidence="3 4">
    <name type="scientific">Paenibacillus larvae subsp. larvae</name>
    <dbReference type="NCBI Taxonomy" id="147375"/>
    <lineage>
        <taxon>Bacteria</taxon>
        <taxon>Bacillati</taxon>
        <taxon>Bacillota</taxon>
        <taxon>Bacilli</taxon>
        <taxon>Bacillales</taxon>
        <taxon>Paenibacillaceae</taxon>
        <taxon>Paenibacillus</taxon>
    </lineage>
</organism>
<gene>
    <name evidence="3" type="ORF">ERICIII_03001</name>
</gene>
<dbReference type="PROSITE" id="PS50943">
    <property type="entry name" value="HTH_CROC1"/>
    <property type="match status" value="1"/>
</dbReference>
<keyword evidence="1" id="KW-0238">DNA-binding</keyword>
<feature type="domain" description="HTH cro/C1-type" evidence="2">
    <location>
        <begin position="11"/>
        <end position="65"/>
    </location>
</feature>
<dbReference type="RefSeq" id="WP_104932734.1">
    <property type="nucleotide sequence ID" value="NZ_CP019655.1"/>
</dbReference>
<dbReference type="Pfam" id="PF01381">
    <property type="entry name" value="HTH_3"/>
    <property type="match status" value="1"/>
</dbReference>
<reference evidence="4" key="1">
    <citation type="submission" date="2017-02" db="EMBL/GenBank/DDBJ databases">
        <title>Delineation of Paenibacillus larvae strains originating from foulbrood outbreaks.</title>
        <authorList>
            <person name="Beims H."/>
            <person name="Bunk B."/>
            <person name="Sproeer C."/>
            <person name="Mohr K.I."/>
            <person name="Pradella S."/>
            <person name="Guenther G."/>
            <person name="Rohde M."/>
            <person name="von der Ohe W."/>
            <person name="Steinert M."/>
        </authorList>
    </citation>
    <scope>NUCLEOTIDE SEQUENCE [LARGE SCALE GENOMIC DNA]</scope>
    <source>
        <strain evidence="4">Eric_III</strain>
    </source>
</reference>
<evidence type="ECO:0000256" key="1">
    <source>
        <dbReference type="ARBA" id="ARBA00023125"/>
    </source>
</evidence>
<dbReference type="AlphaFoldDB" id="A0A2L1U2N5"/>